<dbReference type="KEGG" id="aaq:AOC05_16150"/>
<evidence type="ECO:0000259" key="1">
    <source>
        <dbReference type="PROSITE" id="PS51704"/>
    </source>
</evidence>
<dbReference type="SUPFAM" id="SSF51695">
    <property type="entry name" value="PLC-like phosphodiesterases"/>
    <property type="match status" value="1"/>
</dbReference>
<dbReference type="CDD" id="cd08561">
    <property type="entry name" value="GDPD_cytoplasmic_ScUgpQ2_like"/>
    <property type="match status" value="1"/>
</dbReference>
<gene>
    <name evidence="2" type="ORF">AOC05_16150</name>
</gene>
<dbReference type="AlphaFoldDB" id="A0A0M3UGP9"/>
<dbReference type="InterPro" id="IPR017946">
    <property type="entry name" value="PLC-like_Pdiesterase_TIM-brl"/>
</dbReference>
<dbReference type="InterPro" id="IPR030395">
    <property type="entry name" value="GP_PDE_dom"/>
</dbReference>
<proteinExistence type="predicted"/>
<accession>A0A0M3UGP9</accession>
<dbReference type="PROSITE" id="PS51704">
    <property type="entry name" value="GP_PDE"/>
    <property type="match status" value="1"/>
</dbReference>
<reference evidence="3" key="1">
    <citation type="submission" date="2015-09" db="EMBL/GenBank/DDBJ databases">
        <title>Complete genome of Arthrobacter alpinus strain R3.8.</title>
        <authorList>
            <person name="See-Too W.S."/>
            <person name="Chan K.G."/>
        </authorList>
    </citation>
    <scope>NUCLEOTIDE SEQUENCE [LARGE SCALE GENOMIC DNA]</scope>
    <source>
        <strain evidence="3">R3.8</strain>
    </source>
</reference>
<dbReference type="PATRIC" id="fig|656366.3.peg.3485"/>
<dbReference type="PANTHER" id="PTHR43805:SF1">
    <property type="entry name" value="GP-PDE DOMAIN-CONTAINING PROTEIN"/>
    <property type="match status" value="1"/>
</dbReference>
<evidence type="ECO:0000313" key="2">
    <source>
        <dbReference type="EMBL" id="ALE93495.1"/>
    </source>
</evidence>
<feature type="domain" description="GP-PDE" evidence="1">
    <location>
        <begin position="13"/>
        <end position="250"/>
    </location>
</feature>
<keyword evidence="3" id="KW-1185">Reference proteome</keyword>
<evidence type="ECO:0000313" key="3">
    <source>
        <dbReference type="Proteomes" id="UP000062833"/>
    </source>
</evidence>
<dbReference type="GO" id="GO:0006629">
    <property type="term" value="P:lipid metabolic process"/>
    <property type="evidence" value="ECO:0007669"/>
    <property type="project" value="InterPro"/>
</dbReference>
<sequence>MKVPKPYLESPEPLAIAHRGFSLAGLENSLVAFQAALAQGYQYVETDINTTADGVTLVFHDPSLERATDQRGLIAELPYAVVRNSLIGGQEPIPTLREFFAALPDARFNIDVKDAGSVATLAELIEELGLHERVCVASFSDKRRRQVLAKLSKPVASSPGLNLTVAYVLLGPWLPARLMRALLRDVDVLQIPRNFGRLKLVSRRSVARAHRLGLKLHVWTINDPAQMNELFDLGVDGVMTDRADLLAGVMRARGYWPTP</sequence>
<dbReference type="Proteomes" id="UP000062833">
    <property type="component" value="Chromosome"/>
</dbReference>
<dbReference type="GO" id="GO:0008081">
    <property type="term" value="F:phosphoric diester hydrolase activity"/>
    <property type="evidence" value="ECO:0007669"/>
    <property type="project" value="InterPro"/>
</dbReference>
<dbReference type="RefSeq" id="WP_062008345.1">
    <property type="nucleotide sequence ID" value="NZ_CP012677.1"/>
</dbReference>
<dbReference type="Gene3D" id="3.20.20.190">
    <property type="entry name" value="Phosphatidylinositol (PI) phosphodiesterase"/>
    <property type="match status" value="1"/>
</dbReference>
<name>A0A0M3UGP9_9MICC</name>
<dbReference type="Pfam" id="PF03009">
    <property type="entry name" value="GDPD"/>
    <property type="match status" value="1"/>
</dbReference>
<dbReference type="EMBL" id="CP012677">
    <property type="protein sequence ID" value="ALE93495.1"/>
    <property type="molecule type" value="Genomic_DNA"/>
</dbReference>
<protein>
    <submittedName>
        <fullName evidence="2">Glycerophosphodiester phosphodiesterase</fullName>
    </submittedName>
</protein>
<dbReference type="PANTHER" id="PTHR43805">
    <property type="entry name" value="GLYCEROPHOSPHORYL DIESTER PHOSPHODIESTERASE"/>
    <property type="match status" value="1"/>
</dbReference>
<organism evidence="2 3">
    <name type="scientific">Arthrobacter alpinus</name>
    <dbReference type="NCBI Taxonomy" id="656366"/>
    <lineage>
        <taxon>Bacteria</taxon>
        <taxon>Bacillati</taxon>
        <taxon>Actinomycetota</taxon>
        <taxon>Actinomycetes</taxon>
        <taxon>Micrococcales</taxon>
        <taxon>Micrococcaceae</taxon>
        <taxon>Arthrobacter</taxon>
    </lineage>
</organism>